<dbReference type="EMBL" id="JARIHO010000137">
    <property type="protein sequence ID" value="KAJ7301344.1"/>
    <property type="molecule type" value="Genomic_DNA"/>
</dbReference>
<protein>
    <submittedName>
        <fullName evidence="2">Uncharacterized protein</fullName>
    </submittedName>
</protein>
<feature type="compositionally biased region" description="Basic and acidic residues" evidence="1">
    <location>
        <begin position="85"/>
        <end position="95"/>
    </location>
</feature>
<dbReference type="Proteomes" id="UP001218218">
    <property type="component" value="Unassembled WGS sequence"/>
</dbReference>
<proteinExistence type="predicted"/>
<accession>A0AAD6YXS8</accession>
<keyword evidence="3" id="KW-1185">Reference proteome</keyword>
<evidence type="ECO:0000313" key="3">
    <source>
        <dbReference type="Proteomes" id="UP001218218"/>
    </source>
</evidence>
<comment type="caution">
    <text evidence="2">The sequence shown here is derived from an EMBL/GenBank/DDBJ whole genome shotgun (WGS) entry which is preliminary data.</text>
</comment>
<gene>
    <name evidence="2" type="ORF">DFH08DRAFT_978821</name>
</gene>
<feature type="region of interest" description="Disordered" evidence="1">
    <location>
        <begin position="85"/>
        <end position="143"/>
    </location>
</feature>
<evidence type="ECO:0000313" key="2">
    <source>
        <dbReference type="EMBL" id="KAJ7301344.1"/>
    </source>
</evidence>
<feature type="compositionally biased region" description="Polar residues" evidence="1">
    <location>
        <begin position="101"/>
        <end position="134"/>
    </location>
</feature>
<name>A0AAD6YXS8_9AGAR</name>
<organism evidence="2 3">
    <name type="scientific">Mycena albidolilacea</name>
    <dbReference type="NCBI Taxonomy" id="1033008"/>
    <lineage>
        <taxon>Eukaryota</taxon>
        <taxon>Fungi</taxon>
        <taxon>Dikarya</taxon>
        <taxon>Basidiomycota</taxon>
        <taxon>Agaricomycotina</taxon>
        <taxon>Agaricomycetes</taxon>
        <taxon>Agaricomycetidae</taxon>
        <taxon>Agaricales</taxon>
        <taxon>Marasmiineae</taxon>
        <taxon>Mycenaceae</taxon>
        <taxon>Mycena</taxon>
    </lineage>
</organism>
<evidence type="ECO:0000256" key="1">
    <source>
        <dbReference type="SAM" id="MobiDB-lite"/>
    </source>
</evidence>
<dbReference type="AlphaFoldDB" id="A0AAD6YXS8"/>
<sequence length="277" mass="31075">MADSYPGILLCEPKYAPEPGHEDRYEHPGPFYAVVCKEWQGIVTSKASRKCMMEQYPHAYTWEASPWWTFDRRWTLDCTEYHEHEGEHPVADEPIRPVTPDSGQRQPPPSTDSGSSPWRPNSASISPPQWTQRKMPTAGPEKRSTALFAHEVATALHMGGKVVLTVNGSTIVMPQGAHDAEQGACEVEEGEESQSENLGPRRRKEVEVFVGERAQENRAQGPATVMYAVSGKQRIFRNRDRAVAVLKRSPGAELLFSDDENKLFDFLAEDLEGKLQI</sequence>
<reference evidence="2" key="1">
    <citation type="submission" date="2023-03" db="EMBL/GenBank/DDBJ databases">
        <title>Massive genome expansion in bonnet fungi (Mycena s.s.) driven by repeated elements and novel gene families across ecological guilds.</title>
        <authorList>
            <consortium name="Lawrence Berkeley National Laboratory"/>
            <person name="Harder C.B."/>
            <person name="Miyauchi S."/>
            <person name="Viragh M."/>
            <person name="Kuo A."/>
            <person name="Thoen E."/>
            <person name="Andreopoulos B."/>
            <person name="Lu D."/>
            <person name="Skrede I."/>
            <person name="Drula E."/>
            <person name="Henrissat B."/>
            <person name="Morin E."/>
            <person name="Kohler A."/>
            <person name="Barry K."/>
            <person name="LaButti K."/>
            <person name="Morin E."/>
            <person name="Salamov A."/>
            <person name="Lipzen A."/>
            <person name="Mereny Z."/>
            <person name="Hegedus B."/>
            <person name="Baldrian P."/>
            <person name="Stursova M."/>
            <person name="Weitz H."/>
            <person name="Taylor A."/>
            <person name="Grigoriev I.V."/>
            <person name="Nagy L.G."/>
            <person name="Martin F."/>
            <person name="Kauserud H."/>
        </authorList>
    </citation>
    <scope>NUCLEOTIDE SEQUENCE</scope>
    <source>
        <strain evidence="2">CBHHK002</strain>
    </source>
</reference>